<dbReference type="InterPro" id="IPR036101">
    <property type="entry name" value="CarD-like/TRCF_RID_sf"/>
</dbReference>
<organism evidence="1">
    <name type="scientific">marine metagenome</name>
    <dbReference type="NCBI Taxonomy" id="408172"/>
    <lineage>
        <taxon>unclassified sequences</taxon>
        <taxon>metagenomes</taxon>
        <taxon>ecological metagenomes</taxon>
    </lineage>
</organism>
<dbReference type="InterPro" id="IPR027417">
    <property type="entry name" value="P-loop_NTPase"/>
</dbReference>
<dbReference type="EMBL" id="UINC01156222">
    <property type="protein sequence ID" value="SVD52516.1"/>
    <property type="molecule type" value="Genomic_DNA"/>
</dbReference>
<accession>A0A382W0Z6</accession>
<gene>
    <name evidence="1" type="ORF">METZ01_LOCUS405370</name>
</gene>
<sequence length="280" mass="33598">RKKFRDIFPNYRKSHIYNLFTEKIIPSGGEQFLPLFNEKLSTLFEYLDDYSVFLNTDFNQLFETRLENINDYFDSRYTSNDHFYLNPEYLYLNKNLFNNFLENKNIFQLNSFNNEKNIQTDTKIVSNLSSIRKEIDFNLINKFFEINSKIKKIIICCRSIGSLKRVNKILLENINLKPHLIDNIKEIYAHNILCTVLNLEESFEFNDIFYINEKTLFGYNFSPKKKFTNKRDIIFEELNKFTKNSILVHFDYGLCRFNDIIKINLNDSIHDCIELEFADT</sequence>
<dbReference type="SUPFAM" id="SSF52540">
    <property type="entry name" value="P-loop containing nucleoside triphosphate hydrolases"/>
    <property type="match status" value="2"/>
</dbReference>
<evidence type="ECO:0000313" key="1">
    <source>
        <dbReference type="EMBL" id="SVD52516.1"/>
    </source>
</evidence>
<dbReference type="SUPFAM" id="SSF141259">
    <property type="entry name" value="CarD-like"/>
    <property type="match status" value="1"/>
</dbReference>
<protein>
    <submittedName>
        <fullName evidence="1">Uncharacterized protein</fullName>
    </submittedName>
</protein>
<feature type="non-terminal residue" evidence="1">
    <location>
        <position position="1"/>
    </location>
</feature>
<dbReference type="Gene3D" id="3.40.50.11140">
    <property type="match status" value="1"/>
</dbReference>
<feature type="non-terminal residue" evidence="1">
    <location>
        <position position="280"/>
    </location>
</feature>
<dbReference type="AlphaFoldDB" id="A0A382W0Z6"/>
<dbReference type="Gene3D" id="3.40.50.11180">
    <property type="match status" value="1"/>
</dbReference>
<reference evidence="1" key="1">
    <citation type="submission" date="2018-05" db="EMBL/GenBank/DDBJ databases">
        <authorList>
            <person name="Lanie J.A."/>
            <person name="Ng W.-L."/>
            <person name="Kazmierczak K.M."/>
            <person name="Andrzejewski T.M."/>
            <person name="Davidsen T.M."/>
            <person name="Wayne K.J."/>
            <person name="Tettelin H."/>
            <person name="Glass J.I."/>
            <person name="Rusch D."/>
            <person name="Podicherti R."/>
            <person name="Tsui H.-C.T."/>
            <person name="Winkler M.E."/>
        </authorList>
    </citation>
    <scope>NUCLEOTIDE SEQUENCE</scope>
</reference>
<name>A0A382W0Z6_9ZZZZ</name>
<proteinExistence type="predicted"/>